<reference evidence="2 5" key="2">
    <citation type="journal article" date="2014" name="BMC Genomics">
        <title>An improved genome release (version Mt4.0) for the model legume Medicago truncatula.</title>
        <authorList>
            <person name="Tang H."/>
            <person name="Krishnakumar V."/>
            <person name="Bidwell S."/>
            <person name="Rosen B."/>
            <person name="Chan A."/>
            <person name="Zhou S."/>
            <person name="Gentzbittel L."/>
            <person name="Childs K.L."/>
            <person name="Yandell M."/>
            <person name="Gundlach H."/>
            <person name="Mayer K.F."/>
            <person name="Schwartz D.C."/>
            <person name="Town C.D."/>
        </authorList>
    </citation>
    <scope>GENOME REANNOTATION</scope>
    <source>
        <strain evidence="2">A17</strain>
        <strain evidence="4 5">cv. Jemalong A17</strain>
    </source>
</reference>
<dbReference type="EMBL" id="PSQE01000005">
    <property type="protein sequence ID" value="RHN55251.1"/>
    <property type="molecule type" value="Genomic_DNA"/>
</dbReference>
<protein>
    <submittedName>
        <fullName evidence="2">Nodule Cysteine-Rich (NCR) secreted peptide</fullName>
    </submittedName>
</protein>
<reference evidence="6" key="4">
    <citation type="journal article" date="2018" name="Nat. Plants">
        <title>Whole-genome landscape of Medicago truncatula symbiotic genes.</title>
        <authorList>
            <person name="Pecrix Y."/>
            <person name="Staton S.E."/>
            <person name="Sallet E."/>
            <person name="Lelandais-Briere C."/>
            <person name="Moreau S."/>
            <person name="Carrere S."/>
            <person name="Blein T."/>
            <person name="Jardinaud M.F."/>
            <person name="Latrasse D."/>
            <person name="Zouine M."/>
            <person name="Zahm M."/>
            <person name="Kreplak J."/>
            <person name="Mayjonade B."/>
            <person name="Satge C."/>
            <person name="Perez M."/>
            <person name="Cauet S."/>
            <person name="Marande W."/>
            <person name="Chantry-Darmon C."/>
            <person name="Lopez-Roques C."/>
            <person name="Bouchez O."/>
            <person name="Berard A."/>
            <person name="Debelle F."/>
            <person name="Munos S."/>
            <person name="Bendahmane A."/>
            <person name="Berges H."/>
            <person name="Niebel A."/>
            <person name="Buitink J."/>
            <person name="Frugier F."/>
            <person name="Benhamed M."/>
            <person name="Crespi M."/>
            <person name="Gouzy J."/>
            <person name="Gamas P."/>
        </authorList>
    </citation>
    <scope>NUCLEOTIDE SEQUENCE [LARGE SCALE GENOMIC DNA]</scope>
    <source>
        <strain evidence="6">cv. Jemalong A17</strain>
    </source>
</reference>
<reference evidence="4" key="3">
    <citation type="submission" date="2015-04" db="UniProtKB">
        <authorList>
            <consortium name="EnsemblPlants"/>
        </authorList>
    </citation>
    <scope>IDENTIFICATION</scope>
    <source>
        <strain evidence="4">cv. Jemalong A17</strain>
    </source>
</reference>
<evidence type="ECO:0000256" key="1">
    <source>
        <dbReference type="SAM" id="SignalP"/>
    </source>
</evidence>
<organism evidence="2 5">
    <name type="scientific">Medicago truncatula</name>
    <name type="common">Barrel medic</name>
    <name type="synonym">Medicago tribuloides</name>
    <dbReference type="NCBI Taxonomy" id="3880"/>
    <lineage>
        <taxon>Eukaryota</taxon>
        <taxon>Viridiplantae</taxon>
        <taxon>Streptophyta</taxon>
        <taxon>Embryophyta</taxon>
        <taxon>Tracheophyta</taxon>
        <taxon>Spermatophyta</taxon>
        <taxon>Magnoliopsida</taxon>
        <taxon>eudicotyledons</taxon>
        <taxon>Gunneridae</taxon>
        <taxon>Pentapetalae</taxon>
        <taxon>rosids</taxon>
        <taxon>fabids</taxon>
        <taxon>Fabales</taxon>
        <taxon>Fabaceae</taxon>
        <taxon>Papilionoideae</taxon>
        <taxon>50 kb inversion clade</taxon>
        <taxon>NPAAA clade</taxon>
        <taxon>Hologalegina</taxon>
        <taxon>IRL clade</taxon>
        <taxon>Trifolieae</taxon>
        <taxon>Medicago</taxon>
    </lineage>
</organism>
<sequence length="49" mass="5601">MTKFLKLIYATIYLLFLFLVATHCTAKVLKCTPPEVVKCTCLCGKRTLY</sequence>
<dbReference type="Proteomes" id="UP000002051">
    <property type="component" value="Chromosome 5"/>
</dbReference>
<keyword evidence="1" id="KW-0732">Signal</keyword>
<proteinExistence type="predicted"/>
<evidence type="ECO:0000313" key="3">
    <source>
        <dbReference type="EMBL" id="RHN55251.1"/>
    </source>
</evidence>
<feature type="chain" id="PRO_5014499549" evidence="1">
    <location>
        <begin position="27"/>
        <end position="49"/>
    </location>
</feature>
<gene>
    <name evidence="2" type="ordered locus">MTR_5g037795</name>
    <name evidence="3" type="ORF">MtrunA17_Chr5g0415681</name>
</gene>
<reference evidence="2 5" key="1">
    <citation type="journal article" date="2011" name="Nature">
        <title>The Medicago genome provides insight into the evolution of rhizobial symbioses.</title>
        <authorList>
            <person name="Young N.D."/>
            <person name="Debelle F."/>
            <person name="Oldroyd G.E."/>
            <person name="Geurts R."/>
            <person name="Cannon S.B."/>
            <person name="Udvardi M.K."/>
            <person name="Benedito V.A."/>
            <person name="Mayer K.F."/>
            <person name="Gouzy J."/>
            <person name="Schoof H."/>
            <person name="Van de Peer Y."/>
            <person name="Proost S."/>
            <person name="Cook D.R."/>
            <person name="Meyers B.C."/>
            <person name="Spannagl M."/>
            <person name="Cheung F."/>
            <person name="De Mita S."/>
            <person name="Krishnakumar V."/>
            <person name="Gundlach H."/>
            <person name="Zhou S."/>
            <person name="Mudge J."/>
            <person name="Bharti A.K."/>
            <person name="Murray J.D."/>
            <person name="Naoumkina M.A."/>
            <person name="Rosen B."/>
            <person name="Silverstein K.A."/>
            <person name="Tang H."/>
            <person name="Rombauts S."/>
            <person name="Zhao P.X."/>
            <person name="Zhou P."/>
            <person name="Barbe V."/>
            <person name="Bardou P."/>
            <person name="Bechner M."/>
            <person name="Bellec A."/>
            <person name="Berger A."/>
            <person name="Berges H."/>
            <person name="Bidwell S."/>
            <person name="Bisseling T."/>
            <person name="Choisne N."/>
            <person name="Couloux A."/>
            <person name="Denny R."/>
            <person name="Deshpande S."/>
            <person name="Dai X."/>
            <person name="Doyle J.J."/>
            <person name="Dudez A.M."/>
            <person name="Farmer A.D."/>
            <person name="Fouteau S."/>
            <person name="Franken C."/>
            <person name="Gibelin C."/>
            <person name="Gish J."/>
            <person name="Goldstein S."/>
            <person name="Gonzalez A.J."/>
            <person name="Green P.J."/>
            <person name="Hallab A."/>
            <person name="Hartog M."/>
            <person name="Hua A."/>
            <person name="Humphray S.J."/>
            <person name="Jeong D.H."/>
            <person name="Jing Y."/>
            <person name="Jocker A."/>
            <person name="Kenton S.M."/>
            <person name="Kim D.J."/>
            <person name="Klee K."/>
            <person name="Lai H."/>
            <person name="Lang C."/>
            <person name="Lin S."/>
            <person name="Macmil S.L."/>
            <person name="Magdelenat G."/>
            <person name="Matthews L."/>
            <person name="McCorrison J."/>
            <person name="Monaghan E.L."/>
            <person name="Mun J.H."/>
            <person name="Najar F.Z."/>
            <person name="Nicholson C."/>
            <person name="Noirot C."/>
            <person name="O'Bleness M."/>
            <person name="Paule C.R."/>
            <person name="Poulain J."/>
            <person name="Prion F."/>
            <person name="Qin B."/>
            <person name="Qu C."/>
            <person name="Retzel E.F."/>
            <person name="Riddle C."/>
            <person name="Sallet E."/>
            <person name="Samain S."/>
            <person name="Samson N."/>
            <person name="Sanders I."/>
            <person name="Saurat O."/>
            <person name="Scarpelli C."/>
            <person name="Schiex T."/>
            <person name="Segurens B."/>
            <person name="Severin A.J."/>
            <person name="Sherrier D.J."/>
            <person name="Shi R."/>
            <person name="Sims S."/>
            <person name="Singer S.R."/>
            <person name="Sinharoy S."/>
            <person name="Sterck L."/>
            <person name="Viollet A."/>
            <person name="Wang B.B."/>
            <person name="Wang K."/>
            <person name="Wang M."/>
            <person name="Wang X."/>
            <person name="Warfsmann J."/>
            <person name="Weissenbach J."/>
            <person name="White D.D."/>
            <person name="White J.D."/>
            <person name="Wiley G.B."/>
            <person name="Wincker P."/>
            <person name="Xing Y."/>
            <person name="Yang L."/>
            <person name="Yao Z."/>
            <person name="Ying F."/>
            <person name="Zhai J."/>
            <person name="Zhou L."/>
            <person name="Zuber A."/>
            <person name="Denarie J."/>
            <person name="Dixon R.A."/>
            <person name="May G.D."/>
            <person name="Schwartz D.C."/>
            <person name="Rogers J."/>
            <person name="Quetier F."/>
            <person name="Town C.D."/>
            <person name="Roe B.A."/>
        </authorList>
    </citation>
    <scope>NUCLEOTIDE SEQUENCE [LARGE SCALE GENOMIC DNA]</scope>
    <source>
        <strain evidence="2">A17</strain>
        <strain evidence="4 5">cv. Jemalong A17</strain>
    </source>
</reference>
<dbReference type="AlphaFoldDB" id="A0A072UDU7"/>
<accession>A0A072UDU7</accession>
<feature type="signal peptide" evidence="1">
    <location>
        <begin position="1"/>
        <end position="26"/>
    </location>
</feature>
<evidence type="ECO:0000313" key="4">
    <source>
        <dbReference type="EnsemblPlants" id="KEH27787"/>
    </source>
</evidence>
<dbReference type="Gramene" id="rna30401">
    <property type="protein sequence ID" value="RHN55251.1"/>
    <property type="gene ID" value="gene30401"/>
</dbReference>
<evidence type="ECO:0000313" key="6">
    <source>
        <dbReference type="Proteomes" id="UP000265566"/>
    </source>
</evidence>
<reference evidence="3" key="5">
    <citation type="journal article" date="2018" name="Nat. Plants">
        <title>Whole-genome landscape of Medicago truncatula symbiotic genes.</title>
        <authorList>
            <person name="Pecrix Y."/>
            <person name="Gamas P."/>
            <person name="Carrere S."/>
        </authorList>
    </citation>
    <scope>NUCLEOTIDE SEQUENCE</scope>
    <source>
        <tissue evidence="3">Leaves</tissue>
    </source>
</reference>
<dbReference type="Proteomes" id="UP000265566">
    <property type="component" value="Chromosome 5"/>
</dbReference>
<keyword evidence="5" id="KW-1185">Reference proteome</keyword>
<dbReference type="EMBL" id="CM001221">
    <property type="protein sequence ID" value="KEH27787.1"/>
    <property type="molecule type" value="Genomic_DNA"/>
</dbReference>
<evidence type="ECO:0000313" key="2">
    <source>
        <dbReference type="EMBL" id="KEH27787.1"/>
    </source>
</evidence>
<evidence type="ECO:0000313" key="5">
    <source>
        <dbReference type="Proteomes" id="UP000002051"/>
    </source>
</evidence>
<dbReference type="HOGENOM" id="CLU_3144942_0_0_1"/>
<name>A0A072UDU7_MEDTR</name>
<dbReference type="EnsemblPlants" id="KEH27787">
    <property type="protein sequence ID" value="KEH27787"/>
    <property type="gene ID" value="MTR_5g037795"/>
</dbReference>